<gene>
    <name evidence="1" type="ORF">PCOR1329_LOCUS82599</name>
</gene>
<evidence type="ECO:0000313" key="1">
    <source>
        <dbReference type="EMBL" id="CAK0907634.1"/>
    </source>
</evidence>
<evidence type="ECO:0000313" key="2">
    <source>
        <dbReference type="Proteomes" id="UP001189429"/>
    </source>
</evidence>
<proteinExistence type="predicted"/>
<sequence>MLDDKASLGPELAYRDREASGAMRALRRAVAKAPGKDMPPKLHLLDALSVNAAMYSAGTWYEMTKAETLRLQTQSWQAPWGVTELTPRQQLQVAVSNDLLQANEEAEVQELRRFFVDSNNMALNAPVMGPDFAGLVKSPRPPSALARISASLETESRAHFPTEEEEIEGTHTVAMAHLDADETAITSFGTRRRIGYCSLLRPFYGV</sequence>
<organism evidence="1 2">
    <name type="scientific">Prorocentrum cordatum</name>
    <dbReference type="NCBI Taxonomy" id="2364126"/>
    <lineage>
        <taxon>Eukaryota</taxon>
        <taxon>Sar</taxon>
        <taxon>Alveolata</taxon>
        <taxon>Dinophyceae</taxon>
        <taxon>Prorocentrales</taxon>
        <taxon>Prorocentraceae</taxon>
        <taxon>Prorocentrum</taxon>
    </lineage>
</organism>
<protein>
    <submittedName>
        <fullName evidence="1">Uncharacterized protein</fullName>
    </submittedName>
</protein>
<accession>A0ABN9YAC4</accession>
<reference evidence="1" key="1">
    <citation type="submission" date="2023-10" db="EMBL/GenBank/DDBJ databases">
        <authorList>
            <person name="Chen Y."/>
            <person name="Shah S."/>
            <person name="Dougan E. K."/>
            <person name="Thang M."/>
            <person name="Chan C."/>
        </authorList>
    </citation>
    <scope>NUCLEOTIDE SEQUENCE [LARGE SCALE GENOMIC DNA]</scope>
</reference>
<name>A0ABN9YAC4_9DINO</name>
<keyword evidence="2" id="KW-1185">Reference proteome</keyword>
<comment type="caution">
    <text evidence="1">The sequence shown here is derived from an EMBL/GenBank/DDBJ whole genome shotgun (WGS) entry which is preliminary data.</text>
</comment>
<dbReference type="EMBL" id="CAUYUJ010021896">
    <property type="protein sequence ID" value="CAK0907634.1"/>
    <property type="molecule type" value="Genomic_DNA"/>
</dbReference>
<dbReference type="Proteomes" id="UP001189429">
    <property type="component" value="Unassembled WGS sequence"/>
</dbReference>